<evidence type="ECO:0000313" key="2">
    <source>
        <dbReference type="EMBL" id="GFO46705.1"/>
    </source>
</evidence>
<evidence type="ECO:0000313" key="3">
    <source>
        <dbReference type="Proteomes" id="UP000735302"/>
    </source>
</evidence>
<gene>
    <name evidence="2" type="ORF">PoB_007321000</name>
</gene>
<dbReference type="AlphaFoldDB" id="A0AAV4DRD2"/>
<dbReference type="Proteomes" id="UP000735302">
    <property type="component" value="Unassembled WGS sequence"/>
</dbReference>
<keyword evidence="3" id="KW-1185">Reference proteome</keyword>
<reference evidence="2 3" key="1">
    <citation type="journal article" date="2021" name="Elife">
        <title>Chloroplast acquisition without the gene transfer in kleptoplastic sea slugs, Plakobranchus ocellatus.</title>
        <authorList>
            <person name="Maeda T."/>
            <person name="Takahashi S."/>
            <person name="Yoshida T."/>
            <person name="Shimamura S."/>
            <person name="Takaki Y."/>
            <person name="Nagai Y."/>
            <person name="Toyoda A."/>
            <person name="Suzuki Y."/>
            <person name="Arimoto A."/>
            <person name="Ishii H."/>
            <person name="Satoh N."/>
            <person name="Nishiyama T."/>
            <person name="Hasebe M."/>
            <person name="Maruyama T."/>
            <person name="Minagawa J."/>
            <person name="Obokata J."/>
            <person name="Shigenobu S."/>
        </authorList>
    </citation>
    <scope>NUCLEOTIDE SEQUENCE [LARGE SCALE GENOMIC DNA]</scope>
</reference>
<accession>A0AAV4DRD2</accession>
<feature type="compositionally biased region" description="Basic and acidic residues" evidence="1">
    <location>
        <begin position="1"/>
        <end position="24"/>
    </location>
</feature>
<organism evidence="2 3">
    <name type="scientific">Plakobranchus ocellatus</name>
    <dbReference type="NCBI Taxonomy" id="259542"/>
    <lineage>
        <taxon>Eukaryota</taxon>
        <taxon>Metazoa</taxon>
        <taxon>Spiralia</taxon>
        <taxon>Lophotrochozoa</taxon>
        <taxon>Mollusca</taxon>
        <taxon>Gastropoda</taxon>
        <taxon>Heterobranchia</taxon>
        <taxon>Euthyneura</taxon>
        <taxon>Panpulmonata</taxon>
        <taxon>Sacoglossa</taxon>
        <taxon>Placobranchoidea</taxon>
        <taxon>Plakobranchidae</taxon>
        <taxon>Plakobranchus</taxon>
    </lineage>
</organism>
<evidence type="ECO:0000256" key="1">
    <source>
        <dbReference type="SAM" id="MobiDB-lite"/>
    </source>
</evidence>
<sequence>MRLPREANFKVETKQTEKHNRKNGEVSLQQGDLKLSGAPSGQGACGESRTSHRRIPEDLRADLLSTVPLTPLHEYIKQI</sequence>
<comment type="caution">
    <text evidence="2">The sequence shown here is derived from an EMBL/GenBank/DDBJ whole genome shotgun (WGS) entry which is preliminary data.</text>
</comment>
<name>A0AAV4DRD2_9GAST</name>
<protein>
    <submittedName>
        <fullName evidence="2">Uncharacterized protein</fullName>
    </submittedName>
</protein>
<feature type="region of interest" description="Disordered" evidence="1">
    <location>
        <begin position="1"/>
        <end position="54"/>
    </location>
</feature>
<proteinExistence type="predicted"/>
<dbReference type="EMBL" id="BLXT01008205">
    <property type="protein sequence ID" value="GFO46705.1"/>
    <property type="molecule type" value="Genomic_DNA"/>
</dbReference>